<accession>A0A840IQB2</accession>
<evidence type="ECO:0000313" key="1">
    <source>
        <dbReference type="EMBL" id="MBB4683577.1"/>
    </source>
</evidence>
<evidence type="ECO:0000313" key="2">
    <source>
        <dbReference type="Proteomes" id="UP000581769"/>
    </source>
</evidence>
<sequence>MTEAGKAALDALFPRQVATESALLADLGDDRERALEALTIVDRALERATRSRHPDDAR</sequence>
<name>A0A840IQB2_9PSEU</name>
<dbReference type="Proteomes" id="UP000581769">
    <property type="component" value="Unassembled WGS sequence"/>
</dbReference>
<keyword evidence="2" id="KW-1185">Reference proteome</keyword>
<reference evidence="1 2" key="1">
    <citation type="submission" date="2020-08" db="EMBL/GenBank/DDBJ databases">
        <title>Sequencing the genomes of 1000 actinobacteria strains.</title>
        <authorList>
            <person name="Klenk H.-P."/>
        </authorList>
    </citation>
    <scope>NUCLEOTIDE SEQUENCE [LARGE SCALE GENOMIC DNA]</scope>
    <source>
        <strain evidence="1 2">DSM 45859</strain>
    </source>
</reference>
<protein>
    <submittedName>
        <fullName evidence="1">DNA-binding MarR family transcriptional regulator</fullName>
    </submittedName>
</protein>
<dbReference type="AlphaFoldDB" id="A0A840IQB2"/>
<dbReference type="RefSeq" id="WP_184785068.1">
    <property type="nucleotide sequence ID" value="NZ_JACHMG010000001.1"/>
</dbReference>
<comment type="caution">
    <text evidence="1">The sequence shown here is derived from an EMBL/GenBank/DDBJ whole genome shotgun (WGS) entry which is preliminary data.</text>
</comment>
<organism evidence="1 2">
    <name type="scientific">Amycolatopsis jiangsuensis</name>
    <dbReference type="NCBI Taxonomy" id="1181879"/>
    <lineage>
        <taxon>Bacteria</taxon>
        <taxon>Bacillati</taxon>
        <taxon>Actinomycetota</taxon>
        <taxon>Actinomycetes</taxon>
        <taxon>Pseudonocardiales</taxon>
        <taxon>Pseudonocardiaceae</taxon>
        <taxon>Amycolatopsis</taxon>
    </lineage>
</organism>
<dbReference type="GO" id="GO:0003677">
    <property type="term" value="F:DNA binding"/>
    <property type="evidence" value="ECO:0007669"/>
    <property type="project" value="UniProtKB-KW"/>
</dbReference>
<proteinExistence type="predicted"/>
<dbReference type="EMBL" id="JACHMG010000001">
    <property type="protein sequence ID" value="MBB4683577.1"/>
    <property type="molecule type" value="Genomic_DNA"/>
</dbReference>
<keyword evidence="1" id="KW-0238">DNA-binding</keyword>
<gene>
    <name evidence="1" type="ORF">BJY18_001062</name>
</gene>